<evidence type="ECO:0000256" key="3">
    <source>
        <dbReference type="ARBA" id="ARBA00005155"/>
    </source>
</evidence>
<evidence type="ECO:0000256" key="7">
    <source>
        <dbReference type="ARBA" id="ARBA00022691"/>
    </source>
</evidence>
<dbReference type="SFLD" id="SFLDG01067">
    <property type="entry name" value="SPASM/twitch_domain_containing"/>
    <property type="match status" value="1"/>
</dbReference>
<keyword evidence="17" id="KW-1185">Reference proteome</keyword>
<dbReference type="Pfam" id="PF04055">
    <property type="entry name" value="Radical_SAM"/>
    <property type="match status" value="1"/>
</dbReference>
<dbReference type="InterPro" id="IPR003731">
    <property type="entry name" value="Di-Nase_FeMo-co_biosynth"/>
</dbReference>
<comment type="pathway">
    <text evidence="3">Cofactor biosynthesis; Fe-Mo cofactor biosynthesis.</text>
</comment>
<gene>
    <name evidence="16" type="primary">nifB</name>
    <name evidence="16" type="ORF">DF3PA_20134</name>
</gene>
<keyword evidence="7" id="KW-0949">S-adenosyl-L-methionine</keyword>
<dbReference type="PROSITE" id="PS51918">
    <property type="entry name" value="RADICAL_SAM"/>
    <property type="match status" value="1"/>
</dbReference>
<feature type="domain" description="Radical SAM core" evidence="15">
    <location>
        <begin position="65"/>
        <end position="316"/>
    </location>
</feature>
<dbReference type="SFLD" id="SFLDS00029">
    <property type="entry name" value="Radical_SAM"/>
    <property type="match status" value="1"/>
</dbReference>
<dbReference type="InterPro" id="IPR034165">
    <property type="entry name" value="NifB_C"/>
</dbReference>
<protein>
    <recommendedName>
        <fullName evidence="5">FeMo cofactor biosynthesis protein NifB</fullName>
    </recommendedName>
    <alternativeName>
        <fullName evidence="14">Nitrogenase cofactor maturase NifB</fullName>
    </alternativeName>
    <alternativeName>
        <fullName evidence="13">Radical SAM assemblase NifB</fullName>
    </alternativeName>
</protein>
<dbReference type="CDD" id="cd00852">
    <property type="entry name" value="NifB"/>
    <property type="match status" value="1"/>
</dbReference>
<evidence type="ECO:0000256" key="12">
    <source>
        <dbReference type="ARBA" id="ARBA00023239"/>
    </source>
</evidence>
<evidence type="ECO:0000256" key="9">
    <source>
        <dbReference type="ARBA" id="ARBA00023004"/>
    </source>
</evidence>
<dbReference type="EMBL" id="UXAT02000012">
    <property type="protein sequence ID" value="VUX46234.1"/>
    <property type="molecule type" value="Genomic_DNA"/>
</dbReference>
<dbReference type="Gene3D" id="3.20.20.70">
    <property type="entry name" value="Aldolase class I"/>
    <property type="match status" value="1"/>
</dbReference>
<comment type="cofactor">
    <cofactor evidence="1">
        <name>[4Fe-4S] cluster</name>
        <dbReference type="ChEBI" id="CHEBI:49883"/>
    </cofactor>
</comment>
<dbReference type="NCBIfam" id="TIGR01290">
    <property type="entry name" value="nifB"/>
    <property type="match status" value="1"/>
</dbReference>
<evidence type="ECO:0000259" key="15">
    <source>
        <dbReference type="PROSITE" id="PS51918"/>
    </source>
</evidence>
<keyword evidence="6" id="KW-0004">4Fe-4S</keyword>
<evidence type="ECO:0000256" key="1">
    <source>
        <dbReference type="ARBA" id="ARBA00001966"/>
    </source>
</evidence>
<dbReference type="Gene3D" id="3.30.420.130">
    <property type="entry name" value="Dinitrogenase iron-molybdenum cofactor biosynthesis domain"/>
    <property type="match status" value="1"/>
</dbReference>
<dbReference type="UniPathway" id="UPA00782"/>
<comment type="caution">
    <text evidence="16">The sequence shown here is derived from an EMBL/GenBank/DDBJ whole genome shotgun (WGS) entry which is preliminary data.</text>
</comment>
<proteinExistence type="inferred from homology"/>
<dbReference type="PANTHER" id="PTHR43787">
    <property type="entry name" value="FEMO COFACTOR BIOSYNTHESIS PROTEIN NIFB-RELATED"/>
    <property type="match status" value="1"/>
</dbReference>
<dbReference type="SFLD" id="SFLDF00281">
    <property type="entry name" value="FeMo_cofactor_biosynthesis_pro"/>
    <property type="match status" value="1"/>
</dbReference>
<organism evidence="16 17">
    <name type="scientific">Candidatus Defluviicoccus seviourii</name>
    <dbReference type="NCBI Taxonomy" id="2565273"/>
    <lineage>
        <taxon>Bacteria</taxon>
        <taxon>Pseudomonadati</taxon>
        <taxon>Pseudomonadota</taxon>
        <taxon>Alphaproteobacteria</taxon>
        <taxon>Rhodospirillales</taxon>
        <taxon>Rhodospirillaceae</taxon>
        <taxon>Defluviicoccus</taxon>
    </lineage>
</organism>
<dbReference type="AlphaFoldDB" id="A0A564WFH2"/>
<accession>A0A564WFH2</accession>
<keyword evidence="10" id="KW-0411">Iron-sulfur</keyword>
<comment type="similarity">
    <text evidence="4">Belongs to the radical SAM superfamily. NifB family.</text>
</comment>
<evidence type="ECO:0000313" key="17">
    <source>
        <dbReference type="Proteomes" id="UP000326641"/>
    </source>
</evidence>
<dbReference type="InterPro" id="IPR007197">
    <property type="entry name" value="rSAM"/>
</dbReference>
<evidence type="ECO:0000256" key="13">
    <source>
        <dbReference type="ARBA" id="ARBA00030926"/>
    </source>
</evidence>
<dbReference type="InterPro" id="IPR036105">
    <property type="entry name" value="DiNase_FeMo-co_biosyn_sf"/>
</dbReference>
<evidence type="ECO:0000256" key="4">
    <source>
        <dbReference type="ARBA" id="ARBA00006804"/>
    </source>
</evidence>
<dbReference type="GO" id="GO:0046872">
    <property type="term" value="F:metal ion binding"/>
    <property type="evidence" value="ECO:0007669"/>
    <property type="project" value="UniProtKB-KW"/>
</dbReference>
<keyword evidence="11" id="KW-0535">Nitrogen fixation</keyword>
<dbReference type="InterPro" id="IPR005980">
    <property type="entry name" value="Nase_CF_NifB"/>
</dbReference>
<dbReference type="SFLD" id="SFLDG01068">
    <property type="entry name" value="FeMo_cofactor_biosynthesis_pro"/>
    <property type="match status" value="1"/>
</dbReference>
<dbReference type="CDD" id="cd01335">
    <property type="entry name" value="Radical_SAM"/>
    <property type="match status" value="1"/>
</dbReference>
<evidence type="ECO:0000256" key="10">
    <source>
        <dbReference type="ARBA" id="ARBA00023014"/>
    </source>
</evidence>
<dbReference type="GO" id="GO:0016829">
    <property type="term" value="F:lyase activity"/>
    <property type="evidence" value="ECO:0007669"/>
    <property type="project" value="UniProtKB-KW"/>
</dbReference>
<dbReference type="SUPFAM" id="SSF53146">
    <property type="entry name" value="Nitrogenase accessory factor-like"/>
    <property type="match status" value="1"/>
</dbReference>
<dbReference type="Pfam" id="PF02579">
    <property type="entry name" value="Nitro_FeMo-Co"/>
    <property type="match status" value="1"/>
</dbReference>
<dbReference type="Proteomes" id="UP000326641">
    <property type="component" value="Unassembled WGS sequence"/>
</dbReference>
<dbReference type="PROSITE" id="PS01305">
    <property type="entry name" value="MOAA_NIFB_PQQE"/>
    <property type="match status" value="1"/>
</dbReference>
<reference evidence="16" key="1">
    <citation type="submission" date="2018-11" db="EMBL/GenBank/DDBJ databases">
        <authorList>
            <person name="Onetto C."/>
        </authorList>
    </citation>
    <scope>NUCLEOTIDE SEQUENCE [LARGE SCALE GENOMIC DNA]</scope>
</reference>
<keyword evidence="9" id="KW-0408">Iron</keyword>
<dbReference type="InterPro" id="IPR013785">
    <property type="entry name" value="Aldolase_TIM"/>
</dbReference>
<dbReference type="SUPFAM" id="SSF102114">
    <property type="entry name" value="Radical SAM enzymes"/>
    <property type="match status" value="1"/>
</dbReference>
<evidence type="ECO:0000256" key="8">
    <source>
        <dbReference type="ARBA" id="ARBA00022723"/>
    </source>
</evidence>
<dbReference type="InterPro" id="IPR058240">
    <property type="entry name" value="rSAM_sf"/>
</dbReference>
<evidence type="ECO:0000256" key="6">
    <source>
        <dbReference type="ARBA" id="ARBA00022485"/>
    </source>
</evidence>
<dbReference type="PANTHER" id="PTHR43787:SF13">
    <property type="entry name" value="FEMO COFACTOR BIOSYNTHESIS PROTEIN NIFB"/>
    <property type="match status" value="1"/>
</dbReference>
<evidence type="ECO:0000256" key="5">
    <source>
        <dbReference type="ARBA" id="ARBA00021702"/>
    </source>
</evidence>
<dbReference type="GO" id="GO:0051539">
    <property type="term" value="F:4 iron, 4 sulfur cluster binding"/>
    <property type="evidence" value="ECO:0007669"/>
    <property type="project" value="UniProtKB-KW"/>
</dbReference>
<keyword evidence="8" id="KW-0479">Metal-binding</keyword>
<dbReference type="InterPro" id="IPR000385">
    <property type="entry name" value="MoaA_NifB_PqqE_Fe-S-bd_CS"/>
</dbReference>
<evidence type="ECO:0000256" key="14">
    <source>
        <dbReference type="ARBA" id="ARBA00032102"/>
    </source>
</evidence>
<comment type="function">
    <text evidence="2">Involved in the biosynthesis of the iron-molybdenum cofactor (FeMo-co or M-cluster) found in the dinitrogenase enzyme of the nitrogenase complex in nitrogen-fixing microorganisms. NifB catalyzes the crucial step of radical SAM-dependent carbide insertion that occurs concomitant with the insertion of a 9th sulfur and the rearrangement/coupling of two [4Fe-4S] clusters into a [8Fe-9S-C] cluster, the precursor to the M-cluster.</text>
</comment>
<keyword evidence="12 16" id="KW-0456">Lyase</keyword>
<sequence length="498" mass="53474">MADTIVPLAELARRRSLGEAPAAGGCRAPAGGRAGGCGSTAAPADMPPAVWEKVKRHPCYSVEAHHFFARMHVAVAPRCNIQCNYCNRKYDCANESRPGVVSERMTPEQAERKVLAVAARMPQLSVVGIAGPGDALANAAATFETCDRIAQQLPDVALCLSTNGLALSEHVDAIKARNISHVTITMNAIDPEIAAKIYAWVVIDRKRYDGVDAARLLIERQLDGLKRAVAAGLLVKVNSVMIPGINDQHLREVNAEVRRHGAFLHNIMPLISDPAHGTRFGLDGQRGPNAAELKTLQDSLSGGAKLMKHCRQCRADAIGLLGNDCGQEFNMAKIEPAAVADDPGTRQAYRAFVDEEQVQRNEASARAARTLRTATGAAPMLVAVCTKGGGRINQHFGHAREFQIFEADRDGVRLVGHRRTQHYCQGGDGNDDVLDRTIEALDGVSAVLCARIGSCPKDQLTAAGIRAVDDYAFEYIETAVAALFREEAARDVAPARTA</sequence>
<evidence type="ECO:0000256" key="2">
    <source>
        <dbReference type="ARBA" id="ARBA00003522"/>
    </source>
</evidence>
<evidence type="ECO:0000313" key="16">
    <source>
        <dbReference type="EMBL" id="VUX46234.1"/>
    </source>
</evidence>
<name>A0A564WFH2_9PROT</name>
<evidence type="ECO:0000256" key="11">
    <source>
        <dbReference type="ARBA" id="ARBA00023231"/>
    </source>
</evidence>